<feature type="region of interest" description="Disordered" evidence="6">
    <location>
        <begin position="504"/>
        <end position="527"/>
    </location>
</feature>
<feature type="coiled-coil region" evidence="5">
    <location>
        <begin position="173"/>
        <end position="203"/>
    </location>
</feature>
<dbReference type="InterPro" id="IPR012492">
    <property type="entry name" value="RED_C"/>
</dbReference>
<dbReference type="InterPro" id="IPR012916">
    <property type="entry name" value="RED_N"/>
</dbReference>
<evidence type="ECO:0000256" key="6">
    <source>
        <dbReference type="SAM" id="MobiDB-lite"/>
    </source>
</evidence>
<comment type="subcellular location">
    <subcellularLocation>
        <location evidence="1">Nucleus</location>
    </subcellularLocation>
</comment>
<evidence type="ECO:0000259" key="8">
    <source>
        <dbReference type="Pfam" id="PF07808"/>
    </source>
</evidence>
<keyword evidence="3" id="KW-0677">Repeat</keyword>
<feature type="compositionally biased region" description="Basic and acidic residues" evidence="6">
    <location>
        <begin position="303"/>
        <end position="376"/>
    </location>
</feature>
<dbReference type="Pfam" id="PF07808">
    <property type="entry name" value="RED_N"/>
    <property type="match status" value="1"/>
</dbReference>
<evidence type="ECO:0000256" key="5">
    <source>
        <dbReference type="SAM" id="Coils"/>
    </source>
</evidence>
<dbReference type="Pfam" id="PF07807">
    <property type="entry name" value="RED_C"/>
    <property type="match status" value="1"/>
</dbReference>
<keyword evidence="5" id="KW-0175">Coiled coil</keyword>
<evidence type="ECO:0000256" key="4">
    <source>
        <dbReference type="ARBA" id="ARBA00023242"/>
    </source>
</evidence>
<feature type="domain" description="RED-like N-terminal" evidence="8">
    <location>
        <begin position="69"/>
        <end position="304"/>
    </location>
</feature>
<accession>A0A9Q0MHP0</accession>
<comment type="caution">
    <text evidence="9">The sequence shown here is derived from an EMBL/GenBank/DDBJ whole genome shotgun (WGS) entry which is preliminary data.</text>
</comment>
<feature type="compositionally biased region" description="Basic and acidic residues" evidence="6">
    <location>
        <begin position="505"/>
        <end position="527"/>
    </location>
</feature>
<dbReference type="OrthoDB" id="3366823at2759"/>
<feature type="compositionally biased region" description="Basic and acidic residues" evidence="6">
    <location>
        <begin position="540"/>
        <end position="552"/>
    </location>
</feature>
<comment type="similarity">
    <text evidence="2">Belongs to the RED family.</text>
</comment>
<reference evidence="9" key="1">
    <citation type="submission" date="2022-07" db="EMBL/GenBank/DDBJ databases">
        <authorList>
            <person name="Trinca V."/>
            <person name="Uliana J.V.C."/>
            <person name="Torres T.T."/>
            <person name="Ward R.J."/>
            <person name="Monesi N."/>
        </authorList>
    </citation>
    <scope>NUCLEOTIDE SEQUENCE</scope>
    <source>
        <strain evidence="9">HSMRA1968</strain>
        <tissue evidence="9">Whole embryos</tissue>
    </source>
</reference>
<evidence type="ECO:0000256" key="1">
    <source>
        <dbReference type="ARBA" id="ARBA00004123"/>
    </source>
</evidence>
<evidence type="ECO:0000259" key="7">
    <source>
        <dbReference type="Pfam" id="PF07807"/>
    </source>
</evidence>
<feature type="region of interest" description="Disordered" evidence="6">
    <location>
        <begin position="294"/>
        <end position="426"/>
    </location>
</feature>
<dbReference type="GO" id="GO:0005634">
    <property type="term" value="C:nucleus"/>
    <property type="evidence" value="ECO:0007669"/>
    <property type="project" value="UniProtKB-SubCell"/>
</dbReference>
<dbReference type="InterPro" id="IPR039896">
    <property type="entry name" value="Red-like"/>
</dbReference>
<evidence type="ECO:0000313" key="10">
    <source>
        <dbReference type="Proteomes" id="UP001151699"/>
    </source>
</evidence>
<feature type="compositionally biased region" description="Basic and acidic residues" evidence="6">
    <location>
        <begin position="392"/>
        <end position="411"/>
    </location>
</feature>
<dbReference type="Proteomes" id="UP001151699">
    <property type="component" value="Unassembled WGS sequence"/>
</dbReference>
<feature type="region of interest" description="Disordered" evidence="6">
    <location>
        <begin position="1"/>
        <end position="73"/>
    </location>
</feature>
<evidence type="ECO:0000256" key="3">
    <source>
        <dbReference type="ARBA" id="ARBA00022737"/>
    </source>
</evidence>
<name>A0A9Q0MHP0_9DIPT</name>
<organism evidence="9 10">
    <name type="scientific">Pseudolycoriella hygida</name>
    <dbReference type="NCBI Taxonomy" id="35572"/>
    <lineage>
        <taxon>Eukaryota</taxon>
        <taxon>Metazoa</taxon>
        <taxon>Ecdysozoa</taxon>
        <taxon>Arthropoda</taxon>
        <taxon>Hexapoda</taxon>
        <taxon>Insecta</taxon>
        <taxon>Pterygota</taxon>
        <taxon>Neoptera</taxon>
        <taxon>Endopterygota</taxon>
        <taxon>Diptera</taxon>
        <taxon>Nematocera</taxon>
        <taxon>Sciaroidea</taxon>
        <taxon>Sciaridae</taxon>
        <taxon>Pseudolycoriella</taxon>
    </lineage>
</organism>
<dbReference type="AlphaFoldDB" id="A0A9Q0MHP0"/>
<feature type="compositionally biased region" description="Basic and acidic residues" evidence="6">
    <location>
        <begin position="1"/>
        <end position="10"/>
    </location>
</feature>
<protein>
    <submittedName>
        <fullName evidence="9">Protein Red</fullName>
    </submittedName>
</protein>
<evidence type="ECO:0000256" key="2">
    <source>
        <dbReference type="ARBA" id="ARBA00006660"/>
    </source>
</evidence>
<evidence type="ECO:0000313" key="9">
    <source>
        <dbReference type="EMBL" id="KAJ6617881.1"/>
    </source>
</evidence>
<feature type="domain" description="Protein RED C-terminal" evidence="7">
    <location>
        <begin position="437"/>
        <end position="544"/>
    </location>
</feature>
<dbReference type="PANTHER" id="PTHR12765">
    <property type="entry name" value="RED PROTEIN IK FACTOR CYTOKINE IK"/>
    <property type="match status" value="1"/>
</dbReference>
<proteinExistence type="inferred from homology"/>
<keyword evidence="10" id="KW-1185">Reference proteome</keyword>
<dbReference type="EMBL" id="WJQU01004268">
    <property type="protein sequence ID" value="KAJ6617881.1"/>
    <property type="molecule type" value="Genomic_DNA"/>
</dbReference>
<sequence>MPQDSEHGVEDTPSQRLTNDDFRKLLMTPRAPTGSGHASGSVREAMSSSSGSGSKIMPPPSERHEARRKKKNFYAALKKQEDNKLQELADKYRDRARERRDGANPDYQAMDVAGGASNAYRAVAPDLKSGLDAAERRRQLIQESKYLGGDMEHTHLVKGLDYALLQKVRSEIVVKEHEQEVEMEKLAEEAEEKEKEEEKTLAEEPEFRSIMGRNISNIVTFYRSRHVERNELFAPGRMAYVIELEDENAETDIPTTLIRSKADVPVTHADIQTLTTNDIVINKLAQILSYLRQGGRGKKNKRRDKDKPLIKEPEREKDVRGDRERDRDRDRERDRDRDRDRGRNRDRYDRQDRGRRDKDVSIYDDIGEYRPSRRPGDSSYDNSSKPSTSGEGSRRNRNYFDKSSEQEEKEAGSITLPPPPKISTNLISKLTAEPEGYAECYPGLQEMDDAIDDSDDEVDYTKMDLGNKKGPIGRWDFDTQEEYSDYMSTKEALPKAAFQYGVKMQDGRKTRKNKTEKSEKAELDREWQKIQSIMNKRKNKGGDEPEFKVPRH</sequence>
<gene>
    <name evidence="9" type="primary">Ik</name>
    <name evidence="9" type="ORF">Bhyg_17476</name>
</gene>
<feature type="compositionally biased region" description="Polar residues" evidence="6">
    <location>
        <begin position="379"/>
        <end position="391"/>
    </location>
</feature>
<keyword evidence="4" id="KW-0539">Nucleus</keyword>
<feature type="region of interest" description="Disordered" evidence="6">
    <location>
        <begin position="533"/>
        <end position="552"/>
    </location>
</feature>